<proteinExistence type="predicted"/>
<feature type="domain" description="Heterokaryon incompatibility" evidence="1">
    <location>
        <begin position="1"/>
        <end position="71"/>
    </location>
</feature>
<dbReference type="InterPro" id="IPR010730">
    <property type="entry name" value="HET"/>
</dbReference>
<dbReference type="VEuPathDB" id="FungiDB:BO80DRAFT_286532"/>
<reference evidence="2 3" key="1">
    <citation type="submission" date="2018-02" db="EMBL/GenBank/DDBJ databases">
        <title>The genomes of Aspergillus section Nigri reveals drivers in fungal speciation.</title>
        <authorList>
            <consortium name="DOE Joint Genome Institute"/>
            <person name="Vesth T.C."/>
            <person name="Nybo J."/>
            <person name="Theobald S."/>
            <person name="Brandl J."/>
            <person name="Frisvad J.C."/>
            <person name="Nielsen K.F."/>
            <person name="Lyhne E.K."/>
            <person name="Kogle M.E."/>
            <person name="Kuo A."/>
            <person name="Riley R."/>
            <person name="Clum A."/>
            <person name="Nolan M."/>
            <person name="Lipzen A."/>
            <person name="Salamov A."/>
            <person name="Henrissat B."/>
            <person name="Wiebenga A."/>
            <person name="De vries R.P."/>
            <person name="Grigoriev I.V."/>
            <person name="Mortensen U.H."/>
            <person name="Andersen M.R."/>
            <person name="Baker S.E."/>
        </authorList>
    </citation>
    <scope>NUCLEOTIDE SEQUENCE [LARGE SCALE GENOMIC DNA]</scope>
    <source>
        <strain evidence="2 3">CBS 121593</strain>
    </source>
</reference>
<dbReference type="RefSeq" id="XP_025577873.1">
    <property type="nucleotide sequence ID" value="XM_025714957.1"/>
</dbReference>
<dbReference type="Pfam" id="PF06985">
    <property type="entry name" value="HET"/>
    <property type="match status" value="1"/>
</dbReference>
<organism evidence="2 3">
    <name type="scientific">Aspergillus ibericus CBS 121593</name>
    <dbReference type="NCBI Taxonomy" id="1448316"/>
    <lineage>
        <taxon>Eukaryota</taxon>
        <taxon>Fungi</taxon>
        <taxon>Dikarya</taxon>
        <taxon>Ascomycota</taxon>
        <taxon>Pezizomycotina</taxon>
        <taxon>Eurotiomycetes</taxon>
        <taxon>Eurotiomycetidae</taxon>
        <taxon>Eurotiales</taxon>
        <taxon>Aspergillaceae</taxon>
        <taxon>Aspergillus</taxon>
        <taxon>Aspergillus subgen. Circumdati</taxon>
    </lineage>
</organism>
<evidence type="ECO:0000313" key="2">
    <source>
        <dbReference type="EMBL" id="RAL03546.1"/>
    </source>
</evidence>
<dbReference type="EMBL" id="KZ824427">
    <property type="protein sequence ID" value="RAL03546.1"/>
    <property type="molecule type" value="Genomic_DNA"/>
</dbReference>
<dbReference type="PANTHER" id="PTHR24148:SF78">
    <property type="entry name" value="HETEROKARYON INCOMPATIBILITY DOMAIN-CONTAINING PROTEIN"/>
    <property type="match status" value="1"/>
</dbReference>
<accession>A0A395H7E3</accession>
<protein>
    <recommendedName>
        <fullName evidence="1">Heterokaryon incompatibility domain-containing protein</fullName>
    </recommendedName>
</protein>
<evidence type="ECO:0000259" key="1">
    <source>
        <dbReference type="Pfam" id="PF06985"/>
    </source>
</evidence>
<gene>
    <name evidence="2" type="ORF">BO80DRAFT_286532</name>
</gene>
<name>A0A395H7E3_9EURO</name>
<dbReference type="InterPro" id="IPR052895">
    <property type="entry name" value="HetReg/Transcr_Mod"/>
</dbReference>
<dbReference type="Proteomes" id="UP000249402">
    <property type="component" value="Unassembled WGS sequence"/>
</dbReference>
<dbReference type="OrthoDB" id="3477286at2759"/>
<dbReference type="STRING" id="1448316.A0A395H7E3"/>
<evidence type="ECO:0000313" key="3">
    <source>
        <dbReference type="Proteomes" id="UP000249402"/>
    </source>
</evidence>
<dbReference type="AlphaFoldDB" id="A0A395H7E3"/>
<dbReference type="GeneID" id="37219822"/>
<keyword evidence="3" id="KW-1185">Reference proteome</keyword>
<dbReference type="PANTHER" id="PTHR24148">
    <property type="entry name" value="ANKYRIN REPEAT DOMAIN-CONTAINING PROTEIN 39 HOMOLOG-RELATED"/>
    <property type="match status" value="1"/>
</dbReference>
<sequence length="338" mass="37633">MRNIYAQADRVIVWLGASDDGGNALEIVRKHAESKALRGPEFTGHFQRADYSTCKKLLKHDWFRRIWVLQEVGVARCVTIQCGLTQVNGYAFCEGLSRLHMSSLPQYILPIIPLIRGSVFRPRHTAILRGTLTMGELVDMYHSHFATVPHDKIYALLGLCADDLNTPCLRLDYHLPLDEVITRVGSYIFGGQCTVTISPVTHAAVIKGRGWILGQIKSVERSASGYDQQRIGIAFHNSPLAQSFQREWGMEWVLQTSAASVQEGDIACLLQGSSRPSMVRLCKSKITVIISTAAPKRTAEEEEEDISHVLPEKAISDYQSSQETDAIEGNLILFLRGP</sequence>